<feature type="compositionally biased region" description="Polar residues" evidence="1">
    <location>
        <begin position="43"/>
        <end position="56"/>
    </location>
</feature>
<feature type="compositionally biased region" description="Basic and acidic residues" evidence="1">
    <location>
        <begin position="74"/>
        <end position="84"/>
    </location>
</feature>
<reference evidence="2" key="2">
    <citation type="submission" date="2020-07" db="EMBL/GenBank/DDBJ databases">
        <authorList>
            <person name="Vera ALvarez R."/>
            <person name="Arias-Moreno D.M."/>
            <person name="Jimenez-Jacinto V."/>
            <person name="Jimenez-Bremont J.F."/>
            <person name="Swaminathan K."/>
            <person name="Moose S.P."/>
            <person name="Guerrero-Gonzalez M.L."/>
            <person name="Marino-Ramirez L."/>
            <person name="Landsman D."/>
            <person name="Rodriguez-Kessler M."/>
            <person name="Delgado-Sanchez P."/>
        </authorList>
    </citation>
    <scope>NUCLEOTIDE SEQUENCE</scope>
    <source>
        <tissue evidence="2">Cladode</tissue>
    </source>
</reference>
<name>A0A7C9EC03_OPUST</name>
<protein>
    <submittedName>
        <fullName evidence="2">Uncharacterized protein</fullName>
    </submittedName>
</protein>
<organism evidence="2">
    <name type="scientific">Opuntia streptacantha</name>
    <name type="common">Prickly pear cactus</name>
    <name type="synonym">Opuntia cardona</name>
    <dbReference type="NCBI Taxonomy" id="393608"/>
    <lineage>
        <taxon>Eukaryota</taxon>
        <taxon>Viridiplantae</taxon>
        <taxon>Streptophyta</taxon>
        <taxon>Embryophyta</taxon>
        <taxon>Tracheophyta</taxon>
        <taxon>Spermatophyta</taxon>
        <taxon>Magnoliopsida</taxon>
        <taxon>eudicotyledons</taxon>
        <taxon>Gunneridae</taxon>
        <taxon>Pentapetalae</taxon>
        <taxon>Caryophyllales</taxon>
        <taxon>Cactineae</taxon>
        <taxon>Cactaceae</taxon>
        <taxon>Opuntioideae</taxon>
        <taxon>Opuntia</taxon>
    </lineage>
</organism>
<feature type="region of interest" description="Disordered" evidence="1">
    <location>
        <begin position="1"/>
        <end position="139"/>
    </location>
</feature>
<evidence type="ECO:0000313" key="2">
    <source>
        <dbReference type="EMBL" id="MBA4657949.1"/>
    </source>
</evidence>
<sequence length="202" mass="21877">MSFTEVSSSQSGNSTPSSPLSPITSSFSPKETHSPSTGKMPLDSSSNPFVCDTGNSYDKGKESEVGHRANASGRDTRNPSDIPRKTGSRPMLLPSATFPGMRRSPMLSSTCPPPSRLSVSPHARAPGPKSQKAVQSEELSKPEDRFAYDIWGNHFSGLHLMTSVNDQYALVSRGSVESDSDSFFQRGPQQTLFTNCRFKSVK</sequence>
<dbReference type="AlphaFoldDB" id="A0A7C9EC03"/>
<accession>A0A7C9EC03</accession>
<evidence type="ECO:0000256" key="1">
    <source>
        <dbReference type="SAM" id="MobiDB-lite"/>
    </source>
</evidence>
<feature type="compositionally biased region" description="Low complexity" evidence="1">
    <location>
        <begin position="7"/>
        <end position="29"/>
    </location>
</feature>
<proteinExistence type="predicted"/>
<feature type="compositionally biased region" description="Basic and acidic residues" evidence="1">
    <location>
        <begin position="58"/>
        <end position="67"/>
    </location>
</feature>
<dbReference type="EMBL" id="GISG01198522">
    <property type="protein sequence ID" value="MBA4657949.1"/>
    <property type="molecule type" value="Transcribed_RNA"/>
</dbReference>
<reference evidence="2" key="1">
    <citation type="journal article" date="2013" name="J. Plant Res.">
        <title>Effect of fungi and light on seed germination of three Opuntia species from semiarid lands of central Mexico.</title>
        <authorList>
            <person name="Delgado-Sanchez P."/>
            <person name="Jimenez-Bremont J.F."/>
            <person name="Guerrero-Gonzalez Mde L."/>
            <person name="Flores J."/>
        </authorList>
    </citation>
    <scope>NUCLEOTIDE SEQUENCE</scope>
    <source>
        <tissue evidence="2">Cladode</tissue>
    </source>
</reference>